<evidence type="ECO:0000259" key="2">
    <source>
        <dbReference type="Pfam" id="PF00561"/>
    </source>
</evidence>
<protein>
    <submittedName>
        <fullName evidence="3">Alpha/beta hydrolase</fullName>
    </submittedName>
</protein>
<keyword evidence="1 3" id="KW-0378">Hydrolase</keyword>
<keyword evidence="3" id="KW-0614">Plasmid</keyword>
<dbReference type="OrthoDB" id="9802676at2"/>
<proteinExistence type="predicted"/>
<dbReference type="RefSeq" id="WP_095423025.1">
    <property type="nucleotide sequence ID" value="NZ_CP022991.1"/>
</dbReference>
<feature type="domain" description="AB hydrolase-1" evidence="2">
    <location>
        <begin position="28"/>
        <end position="272"/>
    </location>
</feature>
<dbReference type="InterPro" id="IPR029058">
    <property type="entry name" value="AB_hydrolase_fold"/>
</dbReference>
<gene>
    <name evidence="3" type="ORF">CJU94_33825</name>
</gene>
<dbReference type="EMBL" id="CP022991">
    <property type="protein sequence ID" value="ASW03194.1"/>
    <property type="molecule type" value="Genomic_DNA"/>
</dbReference>
<keyword evidence="4" id="KW-1185">Reference proteome</keyword>
<evidence type="ECO:0000313" key="3">
    <source>
        <dbReference type="EMBL" id="ASW03194.1"/>
    </source>
</evidence>
<dbReference type="InterPro" id="IPR051340">
    <property type="entry name" value="Haloalkane_dehalogenase"/>
</dbReference>
<evidence type="ECO:0000313" key="4">
    <source>
        <dbReference type="Proteomes" id="UP000215158"/>
    </source>
</evidence>
<dbReference type="GO" id="GO:0004301">
    <property type="term" value="F:epoxide hydrolase activity"/>
    <property type="evidence" value="ECO:0007669"/>
    <property type="project" value="TreeGrafter"/>
</dbReference>
<dbReference type="PANTHER" id="PTHR42977">
    <property type="entry name" value="HYDROLASE-RELATED"/>
    <property type="match status" value="1"/>
</dbReference>
<dbReference type="InterPro" id="IPR000073">
    <property type="entry name" value="AB_hydrolase_1"/>
</dbReference>
<geneLocation type="plasmid" evidence="3 4">
    <name>pBN1</name>
</geneLocation>
<dbReference type="Gene3D" id="3.40.50.1820">
    <property type="entry name" value="alpha/beta hydrolase"/>
    <property type="match status" value="1"/>
</dbReference>
<dbReference type="PANTHER" id="PTHR42977:SF3">
    <property type="entry name" value="AB HYDROLASE-1 DOMAIN-CONTAINING PROTEIN"/>
    <property type="match status" value="1"/>
</dbReference>
<dbReference type="Pfam" id="PF00561">
    <property type="entry name" value="Abhydrolase_1"/>
    <property type="match status" value="1"/>
</dbReference>
<accession>A0A248VVY0</accession>
<reference evidence="3 4" key="1">
    <citation type="submission" date="2017-08" db="EMBL/GenBank/DDBJ databases">
        <title>Identification and genetic characteristics of simultaneous BTEX- and naphthalene-degrading Paraburkholderia sp. BN5 isolated from petroleum-contaminated soil.</title>
        <authorList>
            <person name="Lee Y."/>
            <person name="Jeon C.O."/>
        </authorList>
    </citation>
    <scope>NUCLEOTIDE SEQUENCE [LARGE SCALE GENOMIC DNA]</scope>
    <source>
        <strain evidence="3 4">BN5</strain>
        <plasmid evidence="3 4">pBN1</plasmid>
    </source>
</reference>
<organism evidence="3 4">
    <name type="scientific">Paraburkholderia aromaticivorans</name>
    <dbReference type="NCBI Taxonomy" id="2026199"/>
    <lineage>
        <taxon>Bacteria</taxon>
        <taxon>Pseudomonadati</taxon>
        <taxon>Pseudomonadota</taxon>
        <taxon>Betaproteobacteria</taxon>
        <taxon>Burkholderiales</taxon>
        <taxon>Burkholderiaceae</taxon>
        <taxon>Paraburkholderia</taxon>
    </lineage>
</organism>
<dbReference type="AlphaFoldDB" id="A0A248VVY0"/>
<name>A0A248VVY0_9BURK</name>
<dbReference type="Proteomes" id="UP000215158">
    <property type="component" value="Plasmid pBN1"/>
</dbReference>
<sequence length="286" mass="32421">MNNRTFHRTATVNGRKVFYREAGDPKLPTIVLLHGLPSSSHMFRDLIPALADRFHLIAPDYIGFGHSDAPSRDEFKYSFDNLADHVAGLTEALKLDSYILYLHDYGGPVGFRLFTQRPEAVKGFIIQNTNAYMEGVGDAPKSVFLPLWENRTPETEKPARDFISAEGTKFQWLVGAKDPSAVNPDNWVFDQALLDRPGVQDYQIDLLYDYQSNVGLYASWQRAFRQHQPKTLIIWGKNDPFFIQPGARAYIKDLPDAKLVWLDAGHFVLDENKCQVAAEIKAVFAD</sequence>
<evidence type="ECO:0000256" key="1">
    <source>
        <dbReference type="ARBA" id="ARBA00022801"/>
    </source>
</evidence>
<dbReference type="KEGG" id="parb:CJU94_33825"/>
<dbReference type="PRINTS" id="PR00111">
    <property type="entry name" value="ABHYDROLASE"/>
</dbReference>
<dbReference type="SUPFAM" id="SSF53474">
    <property type="entry name" value="alpha/beta-Hydrolases"/>
    <property type="match status" value="1"/>
</dbReference>